<sequence length="252" mass="28276">MYCLMLVLMQMTNLMISLVDGRPSSVEQERSFILVPHGMSPDSSQRVIIPAVQSGEQPPFPCVIADVGTIEHGQTFTKGNFHYRCANGTADVIACVADDKSVIQIDRTFIRNGVKHKCTVDGETVTYRQESTCFENGIHYSTGDTFRNGSFRLACREEGIIIDGCYLQNTDEWMNVNSTRVIGHYKHSCQLVGVGKVRYTINLDGCRKGNQFFNEGQIWTDRHIRYQCSNDGTLKVQGEVNEINTDFLTAVL</sequence>
<evidence type="ECO:0000313" key="4">
    <source>
        <dbReference type="Proteomes" id="UP001608902"/>
    </source>
</evidence>
<keyword evidence="1" id="KW-0732">Signal</keyword>
<evidence type="ECO:0000256" key="1">
    <source>
        <dbReference type="SAM" id="SignalP"/>
    </source>
</evidence>
<evidence type="ECO:0000313" key="3">
    <source>
        <dbReference type="EMBL" id="MFH4979577.1"/>
    </source>
</evidence>
<reference evidence="3 4" key="1">
    <citation type="submission" date="2024-08" db="EMBL/GenBank/DDBJ databases">
        <title>Gnathostoma spinigerum genome.</title>
        <authorList>
            <person name="Gonzalez-Bertolin B."/>
            <person name="Monzon S."/>
            <person name="Zaballos A."/>
            <person name="Jimenez P."/>
            <person name="Dekumyoy P."/>
            <person name="Varona S."/>
            <person name="Cuesta I."/>
            <person name="Sumanam S."/>
            <person name="Adisakwattana P."/>
            <person name="Gasser R.B."/>
            <person name="Hernandez-Gonzalez A."/>
            <person name="Young N.D."/>
            <person name="Perteguer M.J."/>
        </authorList>
    </citation>
    <scope>NUCLEOTIDE SEQUENCE [LARGE SCALE GENOMIC DNA]</scope>
    <source>
        <strain evidence="3">AL3</strain>
        <tissue evidence="3">Liver</tissue>
    </source>
</reference>
<evidence type="ECO:0000259" key="2">
    <source>
        <dbReference type="Pfam" id="PF23003"/>
    </source>
</evidence>
<dbReference type="InterPro" id="IPR040282">
    <property type="entry name" value="Mig-18-like"/>
</dbReference>
<dbReference type="Pfam" id="PF23003">
    <property type="entry name" value="Fn1_2"/>
    <property type="match status" value="2"/>
</dbReference>
<feature type="signal peptide" evidence="1">
    <location>
        <begin position="1"/>
        <end position="21"/>
    </location>
</feature>
<organism evidence="3 4">
    <name type="scientific">Gnathostoma spinigerum</name>
    <dbReference type="NCBI Taxonomy" id="75299"/>
    <lineage>
        <taxon>Eukaryota</taxon>
        <taxon>Metazoa</taxon>
        <taxon>Ecdysozoa</taxon>
        <taxon>Nematoda</taxon>
        <taxon>Chromadorea</taxon>
        <taxon>Rhabditida</taxon>
        <taxon>Spirurina</taxon>
        <taxon>Gnathostomatomorpha</taxon>
        <taxon>Gnathostomatoidea</taxon>
        <taxon>Gnathostomatidae</taxon>
        <taxon>Gnathostoma</taxon>
    </lineage>
</organism>
<keyword evidence="4" id="KW-1185">Reference proteome</keyword>
<feature type="chain" id="PRO_5044756642" description="Abnormal cell migration protein 18-like fibronectin type I domain-containing protein" evidence="1">
    <location>
        <begin position="22"/>
        <end position="252"/>
    </location>
</feature>
<dbReference type="AlphaFoldDB" id="A0ABD6ESC6"/>
<dbReference type="Proteomes" id="UP001608902">
    <property type="component" value="Unassembled WGS sequence"/>
</dbReference>
<protein>
    <recommendedName>
        <fullName evidence="2">Abnormal cell migration protein 18-like fibronectin type I domain-containing protein</fullName>
    </recommendedName>
</protein>
<feature type="domain" description="Abnormal cell migration protein 18-like fibronectin type I" evidence="2">
    <location>
        <begin position="62"/>
        <end position="125"/>
    </location>
</feature>
<gene>
    <name evidence="3" type="ORF">AB6A40_006286</name>
</gene>
<comment type="caution">
    <text evidence="3">The sequence shown here is derived from an EMBL/GenBank/DDBJ whole genome shotgun (WGS) entry which is preliminary data.</text>
</comment>
<dbReference type="InterPro" id="IPR055119">
    <property type="entry name" value="Mig18_Fn1"/>
</dbReference>
<feature type="domain" description="Abnormal cell migration protein 18-like fibronectin type I" evidence="2">
    <location>
        <begin position="132"/>
        <end position="192"/>
    </location>
</feature>
<dbReference type="EMBL" id="JBGFUD010004372">
    <property type="protein sequence ID" value="MFH4979577.1"/>
    <property type="molecule type" value="Genomic_DNA"/>
</dbReference>
<proteinExistence type="predicted"/>
<dbReference type="PANTHER" id="PTHR35572">
    <property type="entry name" value="PROTEIN CBG04538-RELATED"/>
    <property type="match status" value="1"/>
</dbReference>
<accession>A0ABD6ESC6</accession>
<name>A0ABD6ESC6_9BILA</name>
<dbReference type="PANTHER" id="PTHR35572:SF4">
    <property type="entry name" value="PROTEIN CBG15747"/>
    <property type="match status" value="1"/>
</dbReference>